<evidence type="ECO:0000259" key="1">
    <source>
        <dbReference type="PROSITE" id="PS51186"/>
    </source>
</evidence>
<reference evidence="3" key="1">
    <citation type="submission" date="2023-07" db="EMBL/GenBank/DDBJ databases">
        <title>Novel Mycoplasma species identified in domestic and wild animals.</title>
        <authorList>
            <person name="Volokhov D.V."/>
            <person name="Furtak V.A."/>
            <person name="Zagorodnyaya T.A."/>
        </authorList>
    </citation>
    <scope>NUCLEOTIDE SEQUENCE [LARGE SCALE GENOMIC DNA]</scope>
    <source>
        <strain evidence="3">92-19</strain>
    </source>
</reference>
<gene>
    <name evidence="2" type="ORF">N7603_07845</name>
</gene>
<keyword evidence="3" id="KW-1185">Reference proteome</keyword>
<dbReference type="PANTHER" id="PTHR37817:SF1">
    <property type="entry name" value="N-ACETYLTRANSFERASE EIS"/>
    <property type="match status" value="1"/>
</dbReference>
<protein>
    <submittedName>
        <fullName evidence="2">GNAT family N-acetyltransferase</fullName>
    </submittedName>
</protein>
<evidence type="ECO:0000313" key="2">
    <source>
        <dbReference type="EMBL" id="MCU0105570.1"/>
    </source>
</evidence>
<dbReference type="Pfam" id="PF13527">
    <property type="entry name" value="Acetyltransf_9"/>
    <property type="match status" value="1"/>
</dbReference>
<dbReference type="PROSITE" id="PS51186">
    <property type="entry name" value="GNAT"/>
    <property type="match status" value="1"/>
</dbReference>
<dbReference type="InterPro" id="IPR000182">
    <property type="entry name" value="GNAT_dom"/>
</dbReference>
<dbReference type="CDD" id="cd04301">
    <property type="entry name" value="NAT_SF"/>
    <property type="match status" value="1"/>
</dbReference>
<dbReference type="PANTHER" id="PTHR37817">
    <property type="entry name" value="N-ACETYLTRANSFERASE EIS"/>
    <property type="match status" value="1"/>
</dbReference>
<comment type="caution">
    <text evidence="2">The sequence shown here is derived from an EMBL/GenBank/DDBJ whole genome shotgun (WGS) entry which is preliminary data.</text>
</comment>
<sequence length="358" mass="41892">MIRYQTANSKTRTQAIQLSIDTFKSNMGDQFTLLFSQKNQKHMFLGLDDQKVVSMVNYYPSRISIDGVSFLAASIGSVCTNKAYRGQNIASTLLHRAEKQMLKESVDFTIISGSGGIYERFGALDVGYMHEYHLAIDKLQSSQSLKLRDYQVQDFDSVYSIYQKEKRRYIRSKNEFKQLLISQRVPDEDCDYPMVVLTEQDKIIGYYIMNRYPKADDIWIKELSGNRNKLYHGFHLLLKYYKKTELRFIIGPEDRLNGLIKVKPFKKITQEASIRIIHPTSFVTKLNMYLDKKHETCRVFYNGNYQIFKDEKTYIMDDKTFTLWVFGHPKKSVNNPNEPQKVVGIPLPLPWSHNLNYQ</sequence>
<dbReference type="InterPro" id="IPR051554">
    <property type="entry name" value="Acetyltransferase_Eis"/>
</dbReference>
<evidence type="ECO:0000313" key="3">
    <source>
        <dbReference type="Proteomes" id="UP001209076"/>
    </source>
</evidence>
<accession>A0ABT2PX86</accession>
<proteinExistence type="predicted"/>
<dbReference type="Proteomes" id="UP001209076">
    <property type="component" value="Unassembled WGS sequence"/>
</dbReference>
<feature type="domain" description="N-acetyltransferase" evidence="1">
    <location>
        <begin position="2"/>
        <end position="146"/>
    </location>
</feature>
<dbReference type="RefSeq" id="WP_262096889.1">
    <property type="nucleotide sequence ID" value="NZ_JAOEGN010000017.1"/>
</dbReference>
<organism evidence="2 3">
    <name type="scientific">Paracholeplasma vituli</name>
    <dbReference type="NCBI Taxonomy" id="69473"/>
    <lineage>
        <taxon>Bacteria</taxon>
        <taxon>Bacillati</taxon>
        <taxon>Mycoplasmatota</taxon>
        <taxon>Mollicutes</taxon>
        <taxon>Acholeplasmatales</taxon>
        <taxon>Acholeplasmataceae</taxon>
        <taxon>Paracholeplasma</taxon>
    </lineage>
</organism>
<dbReference type="InterPro" id="IPR016181">
    <property type="entry name" value="Acyl_CoA_acyltransferase"/>
</dbReference>
<dbReference type="Gene3D" id="3.40.630.30">
    <property type="match status" value="1"/>
</dbReference>
<dbReference type="EMBL" id="JAOEGN010000017">
    <property type="protein sequence ID" value="MCU0105570.1"/>
    <property type="molecule type" value="Genomic_DNA"/>
</dbReference>
<name>A0ABT2PX86_9MOLU</name>
<dbReference type="SUPFAM" id="SSF55729">
    <property type="entry name" value="Acyl-CoA N-acyltransferases (Nat)"/>
    <property type="match status" value="1"/>
</dbReference>